<dbReference type="GO" id="GO:0009927">
    <property type="term" value="F:histidine phosphotransfer kinase activity"/>
    <property type="evidence" value="ECO:0007669"/>
    <property type="project" value="InterPro"/>
</dbReference>
<dbReference type="PROSITE" id="PS50894">
    <property type="entry name" value="HPT"/>
    <property type="match status" value="1"/>
</dbReference>
<dbReference type="InterPro" id="IPR045871">
    <property type="entry name" value="AHP1-5/YPD1"/>
</dbReference>
<dbReference type="Pfam" id="PF01627">
    <property type="entry name" value="Hpt"/>
    <property type="match status" value="1"/>
</dbReference>
<evidence type="ECO:0000256" key="1">
    <source>
        <dbReference type="PROSITE-ProRule" id="PRU00110"/>
    </source>
</evidence>
<feature type="modified residue" description="Phosphohistidine" evidence="1">
    <location>
        <position position="67"/>
    </location>
</feature>
<accession>A0AAD7ARH4</accession>
<dbReference type="InterPro" id="IPR008207">
    <property type="entry name" value="Sig_transdc_His_kin_Hpt_dom"/>
</dbReference>
<dbReference type="EMBL" id="JARIHO010000002">
    <property type="protein sequence ID" value="KAJ7366598.1"/>
    <property type="molecule type" value="Genomic_DNA"/>
</dbReference>
<protein>
    <submittedName>
        <fullName evidence="4">Signal transduction histidine kinase</fullName>
    </submittedName>
</protein>
<dbReference type="GO" id="GO:0000160">
    <property type="term" value="P:phosphorelay signal transduction system"/>
    <property type="evidence" value="ECO:0007669"/>
    <property type="project" value="InterPro"/>
</dbReference>
<comment type="caution">
    <text evidence="4">The sequence shown here is derived from an EMBL/GenBank/DDBJ whole genome shotgun (WGS) entry which is preliminary data.</text>
</comment>
<dbReference type="SUPFAM" id="SSF47226">
    <property type="entry name" value="Histidine-containing phosphotransfer domain, HPT domain"/>
    <property type="match status" value="1"/>
</dbReference>
<organism evidence="4 5">
    <name type="scientific">Mycena albidolilacea</name>
    <dbReference type="NCBI Taxonomy" id="1033008"/>
    <lineage>
        <taxon>Eukaryota</taxon>
        <taxon>Fungi</taxon>
        <taxon>Dikarya</taxon>
        <taxon>Basidiomycota</taxon>
        <taxon>Agaricomycotina</taxon>
        <taxon>Agaricomycetes</taxon>
        <taxon>Agaricomycetidae</taxon>
        <taxon>Agaricales</taxon>
        <taxon>Marasmiineae</taxon>
        <taxon>Mycenaceae</taxon>
        <taxon>Mycena</taxon>
    </lineage>
</organism>
<evidence type="ECO:0000259" key="3">
    <source>
        <dbReference type="PROSITE" id="PS50894"/>
    </source>
</evidence>
<feature type="region of interest" description="Disordered" evidence="2">
    <location>
        <begin position="156"/>
        <end position="230"/>
    </location>
</feature>
<feature type="region of interest" description="Disordered" evidence="2">
    <location>
        <begin position="96"/>
        <end position="115"/>
    </location>
</feature>
<dbReference type="PANTHER" id="PTHR28242">
    <property type="entry name" value="PHOSPHORELAY INTERMEDIATE PROTEIN YPD1"/>
    <property type="match status" value="1"/>
</dbReference>
<dbReference type="GO" id="GO:0043424">
    <property type="term" value="F:protein histidine kinase binding"/>
    <property type="evidence" value="ECO:0007669"/>
    <property type="project" value="InterPro"/>
</dbReference>
<reference evidence="4" key="1">
    <citation type="submission" date="2023-03" db="EMBL/GenBank/DDBJ databases">
        <title>Massive genome expansion in bonnet fungi (Mycena s.s.) driven by repeated elements and novel gene families across ecological guilds.</title>
        <authorList>
            <consortium name="Lawrence Berkeley National Laboratory"/>
            <person name="Harder C.B."/>
            <person name="Miyauchi S."/>
            <person name="Viragh M."/>
            <person name="Kuo A."/>
            <person name="Thoen E."/>
            <person name="Andreopoulos B."/>
            <person name="Lu D."/>
            <person name="Skrede I."/>
            <person name="Drula E."/>
            <person name="Henrissat B."/>
            <person name="Morin E."/>
            <person name="Kohler A."/>
            <person name="Barry K."/>
            <person name="LaButti K."/>
            <person name="Morin E."/>
            <person name="Salamov A."/>
            <person name="Lipzen A."/>
            <person name="Mereny Z."/>
            <person name="Hegedus B."/>
            <person name="Baldrian P."/>
            <person name="Stursova M."/>
            <person name="Weitz H."/>
            <person name="Taylor A."/>
            <person name="Grigoriev I.V."/>
            <person name="Nagy L.G."/>
            <person name="Martin F."/>
            <person name="Kauserud H."/>
        </authorList>
    </citation>
    <scope>NUCLEOTIDE SEQUENCE</scope>
    <source>
        <strain evidence="4">CBHHK002</strain>
    </source>
</reference>
<sequence length="230" mass="24057">MASALTDPSGIINTETFDQNLELDDDDTHAYTKDMFTMYFAQAPTAFAGMDAALAQTDLRTLADLAHFLMGSSATLALQRVAAVCQRMESIGEASLAADSDSKAAGADGAARAGGATEDALKQIAELLKEGKREYADAERWLKSWYAQHNQTFESAADAAPDPEGEGDAGLKLDAEAAAPLAGSIEKSPAARKAAGIDPDVPPPRPPPTEAATPTPAPKLERQSDKPIAV</sequence>
<dbReference type="GO" id="GO:0005737">
    <property type="term" value="C:cytoplasm"/>
    <property type="evidence" value="ECO:0007669"/>
    <property type="project" value="TreeGrafter"/>
</dbReference>
<dbReference type="AlphaFoldDB" id="A0AAD7ARH4"/>
<feature type="compositionally biased region" description="Pro residues" evidence="2">
    <location>
        <begin position="200"/>
        <end position="209"/>
    </location>
</feature>
<dbReference type="InterPro" id="IPR036641">
    <property type="entry name" value="HPT_dom_sf"/>
</dbReference>
<dbReference type="GO" id="GO:0005634">
    <property type="term" value="C:nucleus"/>
    <property type="evidence" value="ECO:0007669"/>
    <property type="project" value="TreeGrafter"/>
</dbReference>
<dbReference type="PANTHER" id="PTHR28242:SF52">
    <property type="entry name" value="PHOSPHORELAY INTERMEDIATE PROTEIN YPD1"/>
    <property type="match status" value="1"/>
</dbReference>
<dbReference type="Gene3D" id="1.20.120.160">
    <property type="entry name" value="HPT domain"/>
    <property type="match status" value="1"/>
</dbReference>
<keyword evidence="1" id="KW-0597">Phosphoprotein</keyword>
<keyword evidence="5" id="KW-1185">Reference proteome</keyword>
<gene>
    <name evidence="4" type="ORF">DFH08DRAFT_834910</name>
</gene>
<feature type="domain" description="HPt" evidence="3">
    <location>
        <begin position="28"/>
        <end position="131"/>
    </location>
</feature>
<name>A0AAD7ARH4_9AGAR</name>
<evidence type="ECO:0000313" key="5">
    <source>
        <dbReference type="Proteomes" id="UP001218218"/>
    </source>
</evidence>
<evidence type="ECO:0000313" key="4">
    <source>
        <dbReference type="EMBL" id="KAJ7366598.1"/>
    </source>
</evidence>
<proteinExistence type="predicted"/>
<dbReference type="Proteomes" id="UP001218218">
    <property type="component" value="Unassembled WGS sequence"/>
</dbReference>
<evidence type="ECO:0000256" key="2">
    <source>
        <dbReference type="SAM" id="MobiDB-lite"/>
    </source>
</evidence>
<feature type="compositionally biased region" description="Basic and acidic residues" evidence="2">
    <location>
        <begin position="219"/>
        <end position="230"/>
    </location>
</feature>
<keyword evidence="4" id="KW-0808">Transferase</keyword>
<dbReference type="CDD" id="cd00088">
    <property type="entry name" value="HPT"/>
    <property type="match status" value="1"/>
</dbReference>
<keyword evidence="4" id="KW-0418">Kinase</keyword>